<proteinExistence type="predicted"/>
<feature type="transmembrane region" description="Helical" evidence="6">
    <location>
        <begin position="374"/>
        <end position="394"/>
    </location>
</feature>
<dbReference type="InterPro" id="IPR036259">
    <property type="entry name" value="MFS_trans_sf"/>
</dbReference>
<comment type="caution">
    <text evidence="8">The sequence shown here is derived from an EMBL/GenBank/DDBJ whole genome shotgun (WGS) entry which is preliminary data.</text>
</comment>
<feature type="transmembrane region" description="Helical" evidence="6">
    <location>
        <begin position="433"/>
        <end position="451"/>
    </location>
</feature>
<dbReference type="GO" id="GO:0000329">
    <property type="term" value="C:fungal-type vacuole membrane"/>
    <property type="evidence" value="ECO:0007669"/>
    <property type="project" value="TreeGrafter"/>
</dbReference>
<evidence type="ECO:0000313" key="8">
    <source>
        <dbReference type="EMBL" id="KAH8690581.1"/>
    </source>
</evidence>
<evidence type="ECO:0000256" key="3">
    <source>
        <dbReference type="ARBA" id="ARBA00022989"/>
    </source>
</evidence>
<accession>A0AAD4KFN3</accession>
<feature type="compositionally biased region" description="Basic and acidic residues" evidence="5">
    <location>
        <begin position="21"/>
        <end position="31"/>
    </location>
</feature>
<dbReference type="EMBL" id="JAJTJA010000013">
    <property type="protein sequence ID" value="KAH8690581.1"/>
    <property type="molecule type" value="Genomic_DNA"/>
</dbReference>
<feature type="transmembrane region" description="Helical" evidence="6">
    <location>
        <begin position="401"/>
        <end position="421"/>
    </location>
</feature>
<feature type="compositionally biased region" description="Polar residues" evidence="5">
    <location>
        <begin position="10"/>
        <end position="20"/>
    </location>
</feature>
<gene>
    <name evidence="8" type="ORF">BGW36DRAFT_57637</name>
</gene>
<feature type="region of interest" description="Disordered" evidence="5">
    <location>
        <begin position="1"/>
        <end position="62"/>
    </location>
</feature>
<dbReference type="Gene3D" id="1.20.1720.10">
    <property type="entry name" value="Multidrug resistance protein D"/>
    <property type="match status" value="1"/>
</dbReference>
<feature type="transmembrane region" description="Helical" evidence="6">
    <location>
        <begin position="221"/>
        <end position="243"/>
    </location>
</feature>
<feature type="transmembrane region" description="Helical" evidence="6">
    <location>
        <begin position="341"/>
        <end position="362"/>
    </location>
</feature>
<dbReference type="Gene3D" id="1.20.1250.20">
    <property type="entry name" value="MFS general substrate transporter like domains"/>
    <property type="match status" value="1"/>
</dbReference>
<keyword evidence="4 6" id="KW-0472">Membrane</keyword>
<organism evidence="8 9">
    <name type="scientific">Talaromyces proteolyticus</name>
    <dbReference type="NCBI Taxonomy" id="1131652"/>
    <lineage>
        <taxon>Eukaryota</taxon>
        <taxon>Fungi</taxon>
        <taxon>Dikarya</taxon>
        <taxon>Ascomycota</taxon>
        <taxon>Pezizomycotina</taxon>
        <taxon>Eurotiomycetes</taxon>
        <taxon>Eurotiomycetidae</taxon>
        <taxon>Eurotiales</taxon>
        <taxon>Trichocomaceae</taxon>
        <taxon>Talaromyces</taxon>
        <taxon>Talaromyces sect. Bacilispori</taxon>
    </lineage>
</organism>
<reference evidence="8" key="1">
    <citation type="submission" date="2021-12" db="EMBL/GenBank/DDBJ databases">
        <title>Convergent genome expansion in fungi linked to evolution of root-endophyte symbiosis.</title>
        <authorList>
            <consortium name="DOE Joint Genome Institute"/>
            <person name="Ke Y.-H."/>
            <person name="Bonito G."/>
            <person name="Liao H.-L."/>
            <person name="Looney B."/>
            <person name="Rojas-Flechas A."/>
            <person name="Nash J."/>
            <person name="Hameed K."/>
            <person name="Schadt C."/>
            <person name="Martin F."/>
            <person name="Crous P.W."/>
            <person name="Miettinen O."/>
            <person name="Magnuson J.K."/>
            <person name="Labbe J."/>
            <person name="Jacobson D."/>
            <person name="Doktycz M.J."/>
            <person name="Veneault-Fourrey C."/>
            <person name="Kuo A."/>
            <person name="Mondo S."/>
            <person name="Calhoun S."/>
            <person name="Riley R."/>
            <person name="Ohm R."/>
            <person name="LaButti K."/>
            <person name="Andreopoulos B."/>
            <person name="Pangilinan J."/>
            <person name="Nolan M."/>
            <person name="Tritt A."/>
            <person name="Clum A."/>
            <person name="Lipzen A."/>
            <person name="Daum C."/>
            <person name="Barry K."/>
            <person name="Grigoriev I.V."/>
            <person name="Vilgalys R."/>
        </authorList>
    </citation>
    <scope>NUCLEOTIDE SEQUENCE</scope>
    <source>
        <strain evidence="8">PMI_201</strain>
    </source>
</reference>
<feature type="transmembrane region" description="Helical" evidence="6">
    <location>
        <begin position="105"/>
        <end position="123"/>
    </location>
</feature>
<evidence type="ECO:0000256" key="6">
    <source>
        <dbReference type="SAM" id="Phobius"/>
    </source>
</evidence>
<dbReference type="InterPro" id="IPR011701">
    <property type="entry name" value="MFS"/>
</dbReference>
<dbReference type="InterPro" id="IPR020846">
    <property type="entry name" value="MFS_dom"/>
</dbReference>
<sequence length="564" mass="60755">MGVNEPGERSQLTSENASDSRTYRTIDKPADTPESDLLSPTESEFLNAGAGERNHDDSNKQPKQSSIWGVVWILLLGEFVSHADGTITFASAGRISSEFNALPDANWLATAYSLGVCAAMPMYGKLSDIYGRKNILLLAYSFFGIGSVLCGIGVQMWHVVLGRAVMGLGGAGMATLAAIIITDIVPRRDIATWRAYVNIASTLGRAAGGPIGGALTDLVGWRWLFTGQAIFIAMAALLTILKLNISREPHLDNQEEPASSKSKLARIDFIGTFFLSASVVSGITLLDIGGKKFSWTSPYTISLGVASLVLLIAFVLTEAFWAREPIFSLRILRQPNVIASYLVMTFQVLAQVGMMYTIPLYFQVTGRASTSSAGAHLVPAVVGNAVAGIVAGVFIKRTGRYRGLTIVAGLIAAVTYILEYFRWNGNTNWWESLYIIPGGIGTSIAQAASFVSMTSRLEQSDIAMATSGIFLLSQVGVSASITANNAALESEFKNQLQRKITGEGAEHIIERILSDVSYINQLTGNLREIVVSSYVQGLKYTYVFSLISSTLASISGLMIRNHQL</sequence>
<dbReference type="AlphaFoldDB" id="A0AAD4KFN3"/>
<evidence type="ECO:0000313" key="9">
    <source>
        <dbReference type="Proteomes" id="UP001201262"/>
    </source>
</evidence>
<dbReference type="GeneID" id="70252723"/>
<keyword evidence="9" id="KW-1185">Reference proteome</keyword>
<feature type="transmembrane region" description="Helical" evidence="6">
    <location>
        <begin position="196"/>
        <end position="215"/>
    </location>
</feature>
<evidence type="ECO:0000256" key="2">
    <source>
        <dbReference type="ARBA" id="ARBA00022692"/>
    </source>
</evidence>
<feature type="transmembrane region" description="Helical" evidence="6">
    <location>
        <begin position="298"/>
        <end position="321"/>
    </location>
</feature>
<dbReference type="PROSITE" id="PS50850">
    <property type="entry name" value="MFS"/>
    <property type="match status" value="1"/>
</dbReference>
<dbReference type="Pfam" id="PF07690">
    <property type="entry name" value="MFS_1"/>
    <property type="match status" value="1"/>
</dbReference>
<dbReference type="Proteomes" id="UP001201262">
    <property type="component" value="Unassembled WGS sequence"/>
</dbReference>
<feature type="transmembrane region" description="Helical" evidence="6">
    <location>
        <begin position="264"/>
        <end position="286"/>
    </location>
</feature>
<keyword evidence="3 6" id="KW-1133">Transmembrane helix</keyword>
<name>A0AAD4KFN3_9EURO</name>
<feature type="transmembrane region" description="Helical" evidence="6">
    <location>
        <begin position="135"/>
        <end position="158"/>
    </location>
</feature>
<evidence type="ECO:0000256" key="5">
    <source>
        <dbReference type="SAM" id="MobiDB-lite"/>
    </source>
</evidence>
<protein>
    <submittedName>
        <fullName evidence="8">Efflux pump antibiotic resistance protein</fullName>
    </submittedName>
</protein>
<dbReference type="GO" id="GO:0015174">
    <property type="term" value="F:basic amino acid transmembrane transporter activity"/>
    <property type="evidence" value="ECO:0007669"/>
    <property type="project" value="TreeGrafter"/>
</dbReference>
<evidence type="ECO:0000256" key="1">
    <source>
        <dbReference type="ARBA" id="ARBA00004141"/>
    </source>
</evidence>
<evidence type="ECO:0000259" key="7">
    <source>
        <dbReference type="PROSITE" id="PS50850"/>
    </source>
</evidence>
<evidence type="ECO:0000256" key="4">
    <source>
        <dbReference type="ARBA" id="ARBA00023136"/>
    </source>
</evidence>
<dbReference type="RefSeq" id="XP_046066777.1">
    <property type="nucleotide sequence ID" value="XM_046222436.1"/>
</dbReference>
<dbReference type="PANTHER" id="PTHR23501:SF33">
    <property type="entry name" value="MAJOR FACILITATOR SUPERFAMILY (MFS) PROFILE DOMAIN-CONTAINING PROTEIN"/>
    <property type="match status" value="1"/>
</dbReference>
<comment type="subcellular location">
    <subcellularLocation>
        <location evidence="1">Membrane</location>
        <topology evidence="1">Multi-pass membrane protein</topology>
    </subcellularLocation>
</comment>
<feature type="domain" description="Major facilitator superfamily (MFS) profile" evidence="7">
    <location>
        <begin position="70"/>
        <end position="564"/>
    </location>
</feature>
<dbReference type="PANTHER" id="PTHR23501">
    <property type="entry name" value="MAJOR FACILITATOR SUPERFAMILY"/>
    <property type="match status" value="1"/>
</dbReference>
<keyword evidence="2 6" id="KW-0812">Transmembrane</keyword>
<feature type="transmembrane region" description="Helical" evidence="6">
    <location>
        <begin position="164"/>
        <end position="184"/>
    </location>
</feature>
<feature type="transmembrane region" description="Helical" evidence="6">
    <location>
        <begin position="67"/>
        <end position="93"/>
    </location>
</feature>
<dbReference type="SUPFAM" id="SSF103473">
    <property type="entry name" value="MFS general substrate transporter"/>
    <property type="match status" value="1"/>
</dbReference>